<comment type="caution">
    <text evidence="2">The sequence shown here is derived from an EMBL/GenBank/DDBJ whole genome shotgun (WGS) entry which is preliminary data.</text>
</comment>
<name>A0A7J9I9B9_9ROSI</name>
<accession>A0A7J9I9B9</accession>
<evidence type="ECO:0000313" key="2">
    <source>
        <dbReference type="EMBL" id="MBA0818722.1"/>
    </source>
</evidence>
<protein>
    <submittedName>
        <fullName evidence="2">Uncharacterized protein</fullName>
    </submittedName>
</protein>
<keyword evidence="1" id="KW-1133">Transmembrane helix</keyword>
<proteinExistence type="predicted"/>
<gene>
    <name evidence="2" type="ORF">Gohar_003741</name>
</gene>
<organism evidence="2 3">
    <name type="scientific">Gossypium harknessii</name>
    <dbReference type="NCBI Taxonomy" id="34285"/>
    <lineage>
        <taxon>Eukaryota</taxon>
        <taxon>Viridiplantae</taxon>
        <taxon>Streptophyta</taxon>
        <taxon>Embryophyta</taxon>
        <taxon>Tracheophyta</taxon>
        <taxon>Spermatophyta</taxon>
        <taxon>Magnoliopsida</taxon>
        <taxon>eudicotyledons</taxon>
        <taxon>Gunneridae</taxon>
        <taxon>Pentapetalae</taxon>
        <taxon>rosids</taxon>
        <taxon>malvids</taxon>
        <taxon>Malvales</taxon>
        <taxon>Malvaceae</taxon>
        <taxon>Malvoideae</taxon>
        <taxon>Gossypium</taxon>
    </lineage>
</organism>
<keyword evidence="1" id="KW-0812">Transmembrane</keyword>
<dbReference type="AlphaFoldDB" id="A0A7J9I9B9"/>
<dbReference type="Proteomes" id="UP000593560">
    <property type="component" value="Unassembled WGS sequence"/>
</dbReference>
<dbReference type="EMBL" id="JABFAD010321585">
    <property type="protein sequence ID" value="MBA0818722.1"/>
    <property type="molecule type" value="Genomic_DNA"/>
</dbReference>
<feature type="transmembrane region" description="Helical" evidence="1">
    <location>
        <begin position="6"/>
        <end position="25"/>
    </location>
</feature>
<dbReference type="OrthoDB" id="10561890at2759"/>
<evidence type="ECO:0000313" key="3">
    <source>
        <dbReference type="Proteomes" id="UP000593560"/>
    </source>
</evidence>
<reference evidence="2 3" key="1">
    <citation type="journal article" date="2019" name="Genome Biol. Evol.">
        <title>Insights into the evolution of the New World diploid cottons (Gossypium, subgenus Houzingenia) based on genome sequencing.</title>
        <authorList>
            <person name="Grover C.E."/>
            <person name="Arick M.A. 2nd"/>
            <person name="Thrash A."/>
            <person name="Conover J.L."/>
            <person name="Sanders W.S."/>
            <person name="Peterson D.G."/>
            <person name="Frelichowski J.E."/>
            <person name="Scheffler J.A."/>
            <person name="Scheffler B.E."/>
            <person name="Wendel J.F."/>
        </authorList>
    </citation>
    <scope>NUCLEOTIDE SEQUENCE [LARGE SCALE GENOMIC DNA]</scope>
    <source>
        <strain evidence="2">0</strain>
        <tissue evidence="2">Leaf</tissue>
    </source>
</reference>
<sequence>MDRVWAIPNCSTMVTVFFYFLALSVKCGGLDSFSGYLRFHVPKEHFNKDRHLCVMQDWNRKNRMVKEYNLLWLLENYL</sequence>
<evidence type="ECO:0000256" key="1">
    <source>
        <dbReference type="SAM" id="Phobius"/>
    </source>
</evidence>
<keyword evidence="3" id="KW-1185">Reference proteome</keyword>
<keyword evidence="1" id="KW-0472">Membrane</keyword>